<feature type="signal peptide" evidence="1">
    <location>
        <begin position="1"/>
        <end position="24"/>
    </location>
</feature>
<gene>
    <name evidence="2" type="ORF">HD595_003107</name>
</gene>
<evidence type="ECO:0000256" key="1">
    <source>
        <dbReference type="SAM" id="SignalP"/>
    </source>
</evidence>
<evidence type="ECO:0000313" key="2">
    <source>
        <dbReference type="EMBL" id="MCP2346985.1"/>
    </source>
</evidence>
<proteinExistence type="predicted"/>
<dbReference type="EMBL" id="JAMZEC010000001">
    <property type="protein sequence ID" value="MCP2346985.1"/>
    <property type="molecule type" value="Genomic_DNA"/>
</dbReference>
<name>A0ABT1JZ48_9ACTN</name>
<sequence>MTRRTTDALLVLALLVPSALTAVAGAGSAHAAAQCRSTAITTSGVQAQWDVCLTGSPAPVASVEPPTCARRTIIGDEHRQCVIEGTYVLSKGTQTLKSGSFQAVNQQDDGTTVRPWPVSFACQGNGDYTLSARVRKLTYAGSAAAVDVTSRITATLC</sequence>
<feature type="chain" id="PRO_5047371618" description="Ig-like domain-containing protein" evidence="1">
    <location>
        <begin position="25"/>
        <end position="157"/>
    </location>
</feature>
<protein>
    <recommendedName>
        <fullName evidence="4">Ig-like domain-containing protein</fullName>
    </recommendedName>
</protein>
<keyword evidence="1" id="KW-0732">Signal</keyword>
<dbReference type="Proteomes" id="UP001320766">
    <property type="component" value="Unassembled WGS sequence"/>
</dbReference>
<evidence type="ECO:0000313" key="3">
    <source>
        <dbReference type="Proteomes" id="UP001320766"/>
    </source>
</evidence>
<keyword evidence="3" id="KW-1185">Reference proteome</keyword>
<comment type="caution">
    <text evidence="2">The sequence shown here is derived from an EMBL/GenBank/DDBJ whole genome shotgun (WGS) entry which is preliminary data.</text>
</comment>
<evidence type="ECO:0008006" key="4">
    <source>
        <dbReference type="Google" id="ProtNLM"/>
    </source>
</evidence>
<dbReference type="RefSeq" id="WP_253769600.1">
    <property type="nucleotide sequence ID" value="NZ_BAAAVE010000022.1"/>
</dbReference>
<reference evidence="2 3" key="1">
    <citation type="submission" date="2022-06" db="EMBL/GenBank/DDBJ databases">
        <title>Sequencing the genomes of 1000 actinobacteria strains.</title>
        <authorList>
            <person name="Klenk H.-P."/>
        </authorList>
    </citation>
    <scope>NUCLEOTIDE SEQUENCE [LARGE SCALE GENOMIC DNA]</scope>
    <source>
        <strain evidence="2 3">DSM 44170</strain>
    </source>
</reference>
<organism evidence="2 3">
    <name type="scientific">Nonomuraea roseoviolacea subsp. carminata</name>
    <dbReference type="NCBI Taxonomy" id="160689"/>
    <lineage>
        <taxon>Bacteria</taxon>
        <taxon>Bacillati</taxon>
        <taxon>Actinomycetota</taxon>
        <taxon>Actinomycetes</taxon>
        <taxon>Streptosporangiales</taxon>
        <taxon>Streptosporangiaceae</taxon>
        <taxon>Nonomuraea</taxon>
    </lineage>
</organism>
<accession>A0ABT1JZ48</accession>